<evidence type="ECO:0000313" key="2">
    <source>
        <dbReference type="EMBL" id="EFX81217.1"/>
    </source>
</evidence>
<dbReference type="PANTHER" id="PTHR21224">
    <property type="entry name" value="INTEGRATOR COMPLEX SUBUNIT 1"/>
    <property type="match status" value="1"/>
</dbReference>
<keyword evidence="3" id="KW-1185">Reference proteome</keyword>
<accession>E9GHA6</accession>
<name>E9GHA6_DAPPU</name>
<reference evidence="2 3" key="1">
    <citation type="journal article" date="2011" name="Science">
        <title>The ecoresponsive genome of Daphnia pulex.</title>
        <authorList>
            <person name="Colbourne J.K."/>
            <person name="Pfrender M.E."/>
            <person name="Gilbert D."/>
            <person name="Thomas W.K."/>
            <person name="Tucker A."/>
            <person name="Oakley T.H."/>
            <person name="Tokishita S."/>
            <person name="Aerts A."/>
            <person name="Arnold G.J."/>
            <person name="Basu M.K."/>
            <person name="Bauer D.J."/>
            <person name="Caceres C.E."/>
            <person name="Carmel L."/>
            <person name="Casola C."/>
            <person name="Choi J.H."/>
            <person name="Detter J.C."/>
            <person name="Dong Q."/>
            <person name="Dusheyko S."/>
            <person name="Eads B.D."/>
            <person name="Frohlich T."/>
            <person name="Geiler-Samerotte K.A."/>
            <person name="Gerlach D."/>
            <person name="Hatcher P."/>
            <person name="Jogdeo S."/>
            <person name="Krijgsveld J."/>
            <person name="Kriventseva E.V."/>
            <person name="Kultz D."/>
            <person name="Laforsch C."/>
            <person name="Lindquist E."/>
            <person name="Lopez J."/>
            <person name="Manak J.R."/>
            <person name="Muller J."/>
            <person name="Pangilinan J."/>
            <person name="Patwardhan R.P."/>
            <person name="Pitluck S."/>
            <person name="Pritham E.J."/>
            <person name="Rechtsteiner A."/>
            <person name="Rho M."/>
            <person name="Rogozin I.B."/>
            <person name="Sakarya O."/>
            <person name="Salamov A."/>
            <person name="Schaack S."/>
            <person name="Shapiro H."/>
            <person name="Shiga Y."/>
            <person name="Skalitzky C."/>
            <person name="Smith Z."/>
            <person name="Souvorov A."/>
            <person name="Sung W."/>
            <person name="Tang Z."/>
            <person name="Tsuchiya D."/>
            <person name="Tu H."/>
            <person name="Vos H."/>
            <person name="Wang M."/>
            <person name="Wolf Y.I."/>
            <person name="Yamagata H."/>
            <person name="Yamada T."/>
            <person name="Ye Y."/>
            <person name="Shaw J.R."/>
            <person name="Andrews J."/>
            <person name="Crease T.J."/>
            <person name="Tang H."/>
            <person name="Lucas S.M."/>
            <person name="Robertson H.M."/>
            <person name="Bork P."/>
            <person name="Koonin E.V."/>
            <person name="Zdobnov E.M."/>
            <person name="Grigoriev I.V."/>
            <person name="Lynch M."/>
            <person name="Boore J.L."/>
        </authorList>
    </citation>
    <scope>NUCLEOTIDE SEQUENCE [LARGE SCALE GENOMIC DNA]</scope>
</reference>
<dbReference type="InterPro" id="IPR038902">
    <property type="entry name" value="INTS1"/>
</dbReference>
<dbReference type="eggNOG" id="KOG4596">
    <property type="taxonomic scope" value="Eukaryota"/>
</dbReference>
<dbReference type="HOGENOM" id="CLU_1043016_0_0_1"/>
<feature type="domain" description="Integrator complex subunit 1 INTS2-binding" evidence="1">
    <location>
        <begin position="108"/>
        <end position="264"/>
    </location>
</feature>
<dbReference type="GO" id="GO:0034474">
    <property type="term" value="P:U2 snRNA 3'-end processing"/>
    <property type="evidence" value="ECO:0007669"/>
    <property type="project" value="InterPro"/>
</dbReference>
<organism evidence="2 3">
    <name type="scientific">Daphnia pulex</name>
    <name type="common">Water flea</name>
    <dbReference type="NCBI Taxonomy" id="6669"/>
    <lineage>
        <taxon>Eukaryota</taxon>
        <taxon>Metazoa</taxon>
        <taxon>Ecdysozoa</taxon>
        <taxon>Arthropoda</taxon>
        <taxon>Crustacea</taxon>
        <taxon>Branchiopoda</taxon>
        <taxon>Diplostraca</taxon>
        <taxon>Cladocera</taxon>
        <taxon>Anomopoda</taxon>
        <taxon>Daphniidae</taxon>
        <taxon>Daphnia</taxon>
    </lineage>
</organism>
<dbReference type="STRING" id="6669.E9GHA6"/>
<proteinExistence type="predicted"/>
<dbReference type="GO" id="GO:0032039">
    <property type="term" value="C:integrator complex"/>
    <property type="evidence" value="ECO:0007669"/>
    <property type="project" value="InterPro"/>
</dbReference>
<dbReference type="InParanoid" id="E9GHA6"/>
<dbReference type="KEGG" id="dpx:DAPPUDRAFT_242719"/>
<dbReference type="Proteomes" id="UP000000305">
    <property type="component" value="Unassembled WGS sequence"/>
</dbReference>
<gene>
    <name evidence="2" type="ORF">DAPPUDRAFT_242719</name>
</gene>
<dbReference type="EMBL" id="GL732544">
    <property type="protein sequence ID" value="EFX81217.1"/>
    <property type="molecule type" value="Genomic_DNA"/>
</dbReference>
<dbReference type="AlphaFoldDB" id="E9GHA6"/>
<dbReference type="PANTHER" id="PTHR21224:SF1">
    <property type="entry name" value="INTEGRATOR COMPLEX SUBUNIT 1"/>
    <property type="match status" value="1"/>
</dbReference>
<protein>
    <recommendedName>
        <fullName evidence="1">Integrator complex subunit 1 INTS2-binding domain-containing protein</fullName>
    </recommendedName>
</protein>
<dbReference type="InterPro" id="IPR053966">
    <property type="entry name" value="INTS1_INTS2-bd"/>
</dbReference>
<evidence type="ECO:0000259" key="1">
    <source>
        <dbReference type="Pfam" id="PF22929"/>
    </source>
</evidence>
<dbReference type="OrthoDB" id="19938at2759"/>
<evidence type="ECO:0000313" key="3">
    <source>
        <dbReference type="Proteomes" id="UP000000305"/>
    </source>
</evidence>
<dbReference type="Pfam" id="PF22929">
    <property type="entry name" value="INTS1_INTS2-bd"/>
    <property type="match status" value="1"/>
</dbReference>
<dbReference type="PhylomeDB" id="E9GHA6"/>
<sequence length="267" mass="30026">MAAFPTMCPISLSLRQPDFLLQGASQSKPWLADLVESNEGAWNVLPVQCLCEFLLHEACDDLPVNDLMNDSKQQLGKRKERRHKHQQLVQHLRLLLTDPNQLPEACREVLDYLMRRLSAQKALARHQALTALSVVLAVKDDDITMSDVTYHPTFRCRTPAVIAALRAAFLIETQPLAVAAYLRFLSTCALGEPIQEQADLSLDLAQVIVERSSFIAALLPSPSNKTLQAAKTLECLLQLFWHYLLKAREPNKGSYTWSENQDQIPEA</sequence>